<protein>
    <submittedName>
        <fullName evidence="1">Uncharacterized protein</fullName>
    </submittedName>
</protein>
<organism evidence="1 2">
    <name type="scientific">Bacillus cereus</name>
    <dbReference type="NCBI Taxonomy" id="1396"/>
    <lineage>
        <taxon>Bacteria</taxon>
        <taxon>Bacillati</taxon>
        <taxon>Bacillota</taxon>
        <taxon>Bacilli</taxon>
        <taxon>Bacillales</taxon>
        <taxon>Bacillaceae</taxon>
        <taxon>Bacillus</taxon>
        <taxon>Bacillus cereus group</taxon>
    </lineage>
</organism>
<dbReference type="Proteomes" id="UP001163707">
    <property type="component" value="Plasmid p1"/>
</dbReference>
<gene>
    <name evidence="1" type="ORF">OK229_27800</name>
</gene>
<accession>A0AAE9TE81</accession>
<proteinExistence type="predicted"/>
<evidence type="ECO:0000313" key="2">
    <source>
        <dbReference type="Proteomes" id="UP001163707"/>
    </source>
</evidence>
<name>A0AAE9TE81_BACCE</name>
<dbReference type="EMBL" id="CP109873">
    <property type="protein sequence ID" value="UYW72351.1"/>
    <property type="molecule type" value="Genomic_DNA"/>
</dbReference>
<evidence type="ECO:0000313" key="1">
    <source>
        <dbReference type="EMBL" id="UYW72351.1"/>
    </source>
</evidence>
<sequence length="38" mass="4655">MLKQQLVKVKQLKEYIDNEINNVKFQTRKTMGMRKRIC</sequence>
<dbReference type="AlphaFoldDB" id="A0AAE9TE81"/>
<reference evidence="1" key="1">
    <citation type="submission" date="2023-02" db="EMBL/GenBank/DDBJ databases">
        <title>Complete Genome Sequence of Bacillus cereus sensu lato isolate BC38B from pepper closely related to the Bacillus anthracis clade.</title>
        <authorList>
            <person name="Abdelli M."/>
            <person name="Cerar Kisek T."/>
            <person name="Falaise C."/>
            <person name="Cumont A."/>
            <person name="Giraud M."/>
            <person name="Chatoux J."/>
            <person name="Rogee S."/>
            <person name="Dadvisard M."/>
            <person name="Larigauderie G."/>
            <person name="Raynaud F."/>
            <person name="Godic Torkar K."/>
            <person name="Ramisse V."/>
        </authorList>
    </citation>
    <scope>NUCLEOTIDE SEQUENCE</scope>
    <source>
        <strain evidence="1">BC38B</strain>
        <plasmid evidence="1">p1</plasmid>
    </source>
</reference>
<keyword evidence="1" id="KW-0614">Plasmid</keyword>
<geneLocation type="plasmid" evidence="1 2">
    <name>p1</name>
</geneLocation>
<dbReference type="RefSeq" id="WP_264460065.1">
    <property type="nucleotide sequence ID" value="NZ_CP109873.2"/>
</dbReference>